<keyword evidence="5" id="KW-0999">Mitochondrion inner membrane</keyword>
<dbReference type="eggNOG" id="KOG4617">
    <property type="taxonomic scope" value="Eukaryota"/>
</dbReference>
<comment type="subcellular location">
    <subcellularLocation>
        <location evidence="1">Mitochondrion inner membrane</location>
    </subcellularLocation>
</comment>
<keyword evidence="3" id="KW-0813">Transport</keyword>
<evidence type="ECO:0000313" key="12">
    <source>
        <dbReference type="Proteomes" id="UP000095285"/>
    </source>
</evidence>
<evidence type="ECO:0000313" key="13">
    <source>
        <dbReference type="WBParaSite" id="EN70_8911"/>
    </source>
</evidence>
<keyword evidence="10" id="KW-0732">Signal</keyword>
<proteinExistence type="inferred from homology"/>
<evidence type="ECO:0000256" key="7">
    <source>
        <dbReference type="ARBA" id="ARBA00023128"/>
    </source>
</evidence>
<reference evidence="13" key="2">
    <citation type="submission" date="2016-11" db="UniProtKB">
        <authorList>
            <consortium name="WormBaseParasite"/>
        </authorList>
    </citation>
    <scope>IDENTIFICATION</scope>
</reference>
<dbReference type="InterPro" id="IPR019172">
    <property type="entry name" value="Osteopetrosis-assoc_TM_1"/>
</dbReference>
<evidence type="ECO:0000256" key="9">
    <source>
        <dbReference type="SAM" id="Phobius"/>
    </source>
</evidence>
<dbReference type="SUPFAM" id="SSF81531">
    <property type="entry name" value="Non-heme 11 kDa protein of cytochrome bc1 complex (Ubiquinol-cytochrome c reductase)"/>
    <property type="match status" value="1"/>
</dbReference>
<keyword evidence="6" id="KW-0249">Electron transport</keyword>
<feature type="transmembrane region" description="Helical" evidence="9">
    <location>
        <begin position="239"/>
        <end position="259"/>
    </location>
</feature>
<dbReference type="GO" id="GO:0005743">
    <property type="term" value="C:mitochondrial inner membrane"/>
    <property type="evidence" value="ECO:0007669"/>
    <property type="project" value="UniProtKB-SubCell"/>
</dbReference>
<evidence type="ECO:0000256" key="4">
    <source>
        <dbReference type="ARBA" id="ARBA00022660"/>
    </source>
</evidence>
<keyword evidence="7" id="KW-0496">Mitochondrion</keyword>
<dbReference type="Pfam" id="PF09777">
    <property type="entry name" value="OSTMP1"/>
    <property type="match status" value="1"/>
</dbReference>
<keyword evidence="12" id="KW-1185">Reference proteome</keyword>
<dbReference type="InterPro" id="IPR036811">
    <property type="entry name" value="Ubol_cytC_Rdtase_hinge_dom_sf"/>
</dbReference>
<feature type="chain" id="PRO_5009310495" evidence="10">
    <location>
        <begin position="20"/>
        <end position="407"/>
    </location>
</feature>
<organism evidence="12 13">
    <name type="scientific">Loa loa</name>
    <name type="common">Eye worm</name>
    <name type="synonym">Filaria loa</name>
    <dbReference type="NCBI Taxonomy" id="7209"/>
    <lineage>
        <taxon>Eukaryota</taxon>
        <taxon>Metazoa</taxon>
        <taxon>Ecdysozoa</taxon>
        <taxon>Nematoda</taxon>
        <taxon>Chromadorea</taxon>
        <taxon>Rhabditida</taxon>
        <taxon>Spirurina</taxon>
        <taxon>Spiruromorpha</taxon>
        <taxon>Filarioidea</taxon>
        <taxon>Onchocercidae</taxon>
        <taxon>Loa</taxon>
    </lineage>
</organism>
<keyword evidence="8 9" id="KW-0472">Membrane</keyword>
<name>A0A1I7W2L0_LOALO</name>
<dbReference type="STRING" id="7209.A0A1I7W2L0"/>
<accession>A0A1I7W2L0</accession>
<evidence type="ECO:0000256" key="1">
    <source>
        <dbReference type="ARBA" id="ARBA00004273"/>
    </source>
</evidence>
<sequence length="407" mass="47234">MNGVIVILYVLSWFYSCAAANNGIYENLSQSLSYPWDLNTPCQPYIEDFAKASSRMIRCAATFSSPPKVCTSCTEEYIAFKQIEYMLRKLEHVFSHDNTTCNRVIYENYLISYVSEVSTTITRNIWGNSRCSSCVNINWHFETNSTEYSYYNDTIQFQNKLYDWRRCVSNVSSLQANDMVICDECLSSFNELFQFYWYIYITPNVNFCLDVETTMNDTMNLWHNVWHCPDDRVEELRDWTLLGYSLALLIIIAVFFYAGSYVQSSEIQRHLVQYSRLEAPRGLRSHILSSSTLDTISSLTARNTERITSLQQSDFPVVQKKVVIMGDSHEVETQPPTTVDEEEVVDPLIKFREECVAHTGKWKKLLDECTERVNSKAQTKESCHYEMVDYIQALDHCAMPKVFATLK</sequence>
<dbReference type="Pfam" id="PF02320">
    <property type="entry name" value="UCR_hinge"/>
    <property type="match status" value="1"/>
</dbReference>
<keyword evidence="4" id="KW-0679">Respiratory chain</keyword>
<dbReference type="WBParaSite" id="EN70_8911">
    <property type="protein sequence ID" value="EN70_8911"/>
    <property type="gene ID" value="EN70_8911"/>
</dbReference>
<evidence type="ECO:0000256" key="10">
    <source>
        <dbReference type="SAM" id="SignalP"/>
    </source>
</evidence>
<dbReference type="PANTHER" id="PTHR15644:SF2">
    <property type="entry name" value="OSTEOPETROSIS-ASSOCIATED TRANSMEMBRANE PROTEIN 1"/>
    <property type="match status" value="1"/>
</dbReference>
<feature type="signal peptide" evidence="10">
    <location>
        <begin position="1"/>
        <end position="19"/>
    </location>
</feature>
<feature type="domain" description="Ubiquinol-cytochrome C reductase hinge" evidence="11">
    <location>
        <begin position="346"/>
        <end position="407"/>
    </location>
</feature>
<evidence type="ECO:0000256" key="6">
    <source>
        <dbReference type="ARBA" id="ARBA00022982"/>
    </source>
</evidence>
<reference evidence="12" key="1">
    <citation type="submission" date="2012-04" db="EMBL/GenBank/DDBJ databases">
        <title>The Genome Sequence of Loa loa.</title>
        <authorList>
            <consortium name="The Broad Institute Genome Sequencing Platform"/>
            <consortium name="Broad Institute Genome Sequencing Center for Infectious Disease"/>
            <person name="Nutman T.B."/>
            <person name="Fink D.L."/>
            <person name="Russ C."/>
            <person name="Young S."/>
            <person name="Zeng Q."/>
            <person name="Gargeya S."/>
            <person name="Alvarado L."/>
            <person name="Berlin A."/>
            <person name="Chapman S.B."/>
            <person name="Chen Z."/>
            <person name="Freedman E."/>
            <person name="Gellesch M."/>
            <person name="Goldberg J."/>
            <person name="Griggs A."/>
            <person name="Gujja S."/>
            <person name="Heilman E.R."/>
            <person name="Heiman D."/>
            <person name="Howarth C."/>
            <person name="Mehta T."/>
            <person name="Neiman D."/>
            <person name="Pearson M."/>
            <person name="Roberts A."/>
            <person name="Saif S."/>
            <person name="Shea T."/>
            <person name="Shenoy N."/>
            <person name="Sisk P."/>
            <person name="Stolte C."/>
            <person name="Sykes S."/>
            <person name="White J."/>
            <person name="Yandava C."/>
            <person name="Haas B."/>
            <person name="Henn M.R."/>
            <person name="Nusbaum C."/>
            <person name="Birren B."/>
        </authorList>
    </citation>
    <scope>NUCLEOTIDE SEQUENCE [LARGE SCALE GENOMIC DNA]</scope>
</reference>
<dbReference type="Proteomes" id="UP000095285">
    <property type="component" value="Unassembled WGS sequence"/>
</dbReference>
<comment type="similarity">
    <text evidence="2">Belongs to the UQCRH/QCR6 family.</text>
</comment>
<dbReference type="AlphaFoldDB" id="A0A1I7W2L0"/>
<evidence type="ECO:0000256" key="8">
    <source>
        <dbReference type="ARBA" id="ARBA00023136"/>
    </source>
</evidence>
<dbReference type="GO" id="GO:0005829">
    <property type="term" value="C:cytosol"/>
    <property type="evidence" value="ECO:0007669"/>
    <property type="project" value="TreeGrafter"/>
</dbReference>
<evidence type="ECO:0000259" key="11">
    <source>
        <dbReference type="Pfam" id="PF02320"/>
    </source>
</evidence>
<protein>
    <submittedName>
        <fullName evidence="13">UCR_hinge domain-containing protein</fullName>
    </submittedName>
</protein>
<dbReference type="PANTHER" id="PTHR15644">
    <property type="entry name" value="OSTEOPETROSIS ASSOCIATED TRANSMEMBRANE PROTEIN 1"/>
    <property type="match status" value="1"/>
</dbReference>
<dbReference type="InterPro" id="IPR023184">
    <property type="entry name" value="Ubol_cytC_Rdtase_hinge_dom"/>
</dbReference>
<keyword evidence="9" id="KW-1133">Transmembrane helix</keyword>
<evidence type="ECO:0000256" key="3">
    <source>
        <dbReference type="ARBA" id="ARBA00022448"/>
    </source>
</evidence>
<dbReference type="Gene3D" id="1.10.287.20">
    <property type="entry name" value="Ubiquinol-cytochrome C reductase hinge domain"/>
    <property type="match status" value="1"/>
</dbReference>
<evidence type="ECO:0000256" key="5">
    <source>
        <dbReference type="ARBA" id="ARBA00022792"/>
    </source>
</evidence>
<evidence type="ECO:0000256" key="2">
    <source>
        <dbReference type="ARBA" id="ARBA00006498"/>
    </source>
</evidence>
<keyword evidence="9" id="KW-0812">Transmembrane</keyword>